<gene>
    <name evidence="4" type="ORF">QQS35_14570</name>
</gene>
<dbReference type="InterPro" id="IPR016047">
    <property type="entry name" value="M23ase_b-sheet_dom"/>
</dbReference>
<feature type="compositionally biased region" description="Polar residues" evidence="1">
    <location>
        <begin position="21"/>
        <end position="34"/>
    </location>
</feature>
<sequence length="257" mass="28619">MKRDVSQVRKSIAKRKREKTSVPQNAATPRKFSSLSFPQEEEKHGYLPVSEQVGSNKNIKDTFVSSFVIKSILAAILFFGVAIFLRVEGSWLDTPKSWTSSALTEEFPFATVNQWYQEKFGYPVALTPKQNDQGDAISPALPVNGTLSQTFQVNGQGIMITADQDQNVLSMNSGIVIFAGNDSETNKTVIIQHPDKSTSIYGNLTSIKVHQYKAVSSNEVIGEFKPSETEAKSVYFAIEKDNQYLDPIKVMQVDERP</sequence>
<dbReference type="InterPro" id="IPR011055">
    <property type="entry name" value="Dup_hybrid_motif"/>
</dbReference>
<dbReference type="Gene3D" id="2.70.70.10">
    <property type="entry name" value="Glucose Permease (Domain IIA)"/>
    <property type="match status" value="1"/>
</dbReference>
<accession>A0ABT7L708</accession>
<dbReference type="Proteomes" id="UP001235343">
    <property type="component" value="Unassembled WGS sequence"/>
</dbReference>
<evidence type="ECO:0000313" key="4">
    <source>
        <dbReference type="EMBL" id="MDL4841662.1"/>
    </source>
</evidence>
<dbReference type="EMBL" id="JASTZU010000042">
    <property type="protein sequence ID" value="MDL4841662.1"/>
    <property type="molecule type" value="Genomic_DNA"/>
</dbReference>
<keyword evidence="5" id="KW-1185">Reference proteome</keyword>
<evidence type="ECO:0000256" key="1">
    <source>
        <dbReference type="SAM" id="MobiDB-lite"/>
    </source>
</evidence>
<name>A0ABT7L708_9BACI</name>
<reference evidence="4 5" key="1">
    <citation type="submission" date="2023-06" db="EMBL/GenBank/DDBJ databases">
        <title>Aquibacillus rhizosphaerae LR5S19.</title>
        <authorList>
            <person name="Sun J.-Q."/>
        </authorList>
    </citation>
    <scope>NUCLEOTIDE SEQUENCE [LARGE SCALE GENOMIC DNA]</scope>
    <source>
        <strain evidence="4 5">LR5S19</strain>
    </source>
</reference>
<feature type="region of interest" description="Disordered" evidence="1">
    <location>
        <begin position="1"/>
        <end position="34"/>
    </location>
</feature>
<dbReference type="InterPro" id="IPR050570">
    <property type="entry name" value="Cell_wall_metabolism_enzyme"/>
</dbReference>
<protein>
    <submittedName>
        <fullName evidence="4">M23 family metallopeptidase</fullName>
        <ecNumber evidence="4">3.4.-.-</ecNumber>
    </submittedName>
</protein>
<evidence type="ECO:0000259" key="3">
    <source>
        <dbReference type="Pfam" id="PF01551"/>
    </source>
</evidence>
<comment type="caution">
    <text evidence="4">The sequence shown here is derived from an EMBL/GenBank/DDBJ whole genome shotgun (WGS) entry which is preliminary data.</text>
</comment>
<evidence type="ECO:0000256" key="2">
    <source>
        <dbReference type="SAM" id="Phobius"/>
    </source>
</evidence>
<dbReference type="CDD" id="cd12797">
    <property type="entry name" value="M23_peptidase"/>
    <property type="match status" value="1"/>
</dbReference>
<dbReference type="PANTHER" id="PTHR21666">
    <property type="entry name" value="PEPTIDASE-RELATED"/>
    <property type="match status" value="1"/>
</dbReference>
<feature type="domain" description="M23ase beta-sheet core" evidence="3">
    <location>
        <begin position="156"/>
        <end position="247"/>
    </location>
</feature>
<dbReference type="Pfam" id="PF01551">
    <property type="entry name" value="Peptidase_M23"/>
    <property type="match status" value="1"/>
</dbReference>
<evidence type="ECO:0000313" key="5">
    <source>
        <dbReference type="Proteomes" id="UP001235343"/>
    </source>
</evidence>
<keyword evidence="2" id="KW-0472">Membrane</keyword>
<keyword evidence="2" id="KW-1133">Transmembrane helix</keyword>
<dbReference type="GO" id="GO:0016787">
    <property type="term" value="F:hydrolase activity"/>
    <property type="evidence" value="ECO:0007669"/>
    <property type="project" value="UniProtKB-KW"/>
</dbReference>
<proteinExistence type="predicted"/>
<keyword evidence="2" id="KW-0812">Transmembrane</keyword>
<dbReference type="PANTHER" id="PTHR21666:SF274">
    <property type="entry name" value="STAGE IV SPORULATION PROTEIN FA"/>
    <property type="match status" value="1"/>
</dbReference>
<organism evidence="4 5">
    <name type="scientific">Aquibacillus rhizosphaerae</name>
    <dbReference type="NCBI Taxonomy" id="3051431"/>
    <lineage>
        <taxon>Bacteria</taxon>
        <taxon>Bacillati</taxon>
        <taxon>Bacillota</taxon>
        <taxon>Bacilli</taxon>
        <taxon>Bacillales</taxon>
        <taxon>Bacillaceae</taxon>
        <taxon>Aquibacillus</taxon>
    </lineage>
</organism>
<feature type="transmembrane region" description="Helical" evidence="2">
    <location>
        <begin position="67"/>
        <end position="87"/>
    </location>
</feature>
<keyword evidence="4" id="KW-0378">Hydrolase</keyword>
<dbReference type="SUPFAM" id="SSF51261">
    <property type="entry name" value="Duplicated hybrid motif"/>
    <property type="match status" value="1"/>
</dbReference>
<dbReference type="EC" id="3.4.-.-" evidence="4"/>
<dbReference type="RefSeq" id="WP_285932948.1">
    <property type="nucleotide sequence ID" value="NZ_JASTZU010000042.1"/>
</dbReference>